<reference evidence="2" key="2">
    <citation type="journal article" date="2023" name="IMA Fungus">
        <title>Comparative genomic study of the Penicillium genus elucidates a diverse pangenome and 15 lateral gene transfer events.</title>
        <authorList>
            <person name="Petersen C."/>
            <person name="Sorensen T."/>
            <person name="Nielsen M.R."/>
            <person name="Sondergaard T.E."/>
            <person name="Sorensen J.L."/>
            <person name="Fitzpatrick D.A."/>
            <person name="Frisvad J.C."/>
            <person name="Nielsen K.L."/>
        </authorList>
    </citation>
    <scope>NUCLEOTIDE SEQUENCE</scope>
    <source>
        <strain evidence="2">IBT 23319</strain>
    </source>
</reference>
<evidence type="ECO:0000313" key="3">
    <source>
        <dbReference type="Proteomes" id="UP001147733"/>
    </source>
</evidence>
<sequence length="347" mass="37944">MSHNILVTGASGYLGGTLLARWSSAKLPTYHKLYALVRTEEQKEAVKAYGAEPLTFNTKDVAITRTAIIENKITIVYYLIDAMTADTQVKIIEALAEVKKQTGKDVHFLQTSGAKLFSSHAGIQTDPPVADNDSGLYDLQKRSHARWEPVGKAVNTNNTIIETALRYGVKSYIFIPCLVYGKGEGFGNKISIQTVAIVNCAKKLGQVYRPDAENYSWPVCHVVDTAKLYLEIIRNILSGKEIGNGKSGYYLAASGTVAWNDIYTAMARGLAARKIVHSDKVELIDDQALGGMGEALKCPKDMVSLFLGGNCTLQAKHGLQIGWKPEYLPKQAVEMAEAEVDLILQNS</sequence>
<dbReference type="SUPFAM" id="SSF51735">
    <property type="entry name" value="NAD(P)-binding Rossmann-fold domains"/>
    <property type="match status" value="1"/>
</dbReference>
<dbReference type="PANTHER" id="PTHR48079:SF6">
    <property type="entry name" value="NAD(P)-BINDING DOMAIN-CONTAINING PROTEIN-RELATED"/>
    <property type="match status" value="1"/>
</dbReference>
<organism evidence="2 3">
    <name type="scientific">Penicillium citrinum</name>
    <dbReference type="NCBI Taxonomy" id="5077"/>
    <lineage>
        <taxon>Eukaryota</taxon>
        <taxon>Fungi</taxon>
        <taxon>Dikarya</taxon>
        <taxon>Ascomycota</taxon>
        <taxon>Pezizomycotina</taxon>
        <taxon>Eurotiomycetes</taxon>
        <taxon>Eurotiomycetidae</taxon>
        <taxon>Eurotiales</taxon>
        <taxon>Aspergillaceae</taxon>
        <taxon>Penicillium</taxon>
    </lineage>
</organism>
<evidence type="ECO:0000313" key="2">
    <source>
        <dbReference type="EMBL" id="KAJ5241451.1"/>
    </source>
</evidence>
<dbReference type="InterPro" id="IPR036291">
    <property type="entry name" value="NAD(P)-bd_dom_sf"/>
</dbReference>
<comment type="caution">
    <text evidence="2">The sequence shown here is derived from an EMBL/GenBank/DDBJ whole genome shotgun (WGS) entry which is preliminary data.</text>
</comment>
<proteinExistence type="predicted"/>
<dbReference type="RefSeq" id="XP_056504456.1">
    <property type="nucleotide sequence ID" value="XM_056641962.1"/>
</dbReference>
<gene>
    <name evidence="2" type="ORF">N7469_003042</name>
</gene>
<feature type="domain" description="NAD-dependent epimerase/dehydratase" evidence="1">
    <location>
        <begin position="5"/>
        <end position="239"/>
    </location>
</feature>
<reference evidence="2" key="1">
    <citation type="submission" date="2022-11" db="EMBL/GenBank/DDBJ databases">
        <authorList>
            <person name="Petersen C."/>
        </authorList>
    </citation>
    <scope>NUCLEOTIDE SEQUENCE</scope>
    <source>
        <strain evidence="2">IBT 23319</strain>
    </source>
</reference>
<keyword evidence="3" id="KW-1185">Reference proteome</keyword>
<dbReference type="PANTHER" id="PTHR48079">
    <property type="entry name" value="PROTEIN YEEZ"/>
    <property type="match status" value="1"/>
</dbReference>
<dbReference type="Gene3D" id="3.40.50.720">
    <property type="entry name" value="NAD(P)-binding Rossmann-like Domain"/>
    <property type="match status" value="1"/>
</dbReference>
<dbReference type="EMBL" id="JAPQKT010000002">
    <property type="protein sequence ID" value="KAJ5241451.1"/>
    <property type="molecule type" value="Genomic_DNA"/>
</dbReference>
<name>A0A9W9PCJ5_PENCI</name>
<evidence type="ECO:0000259" key="1">
    <source>
        <dbReference type="Pfam" id="PF01370"/>
    </source>
</evidence>
<dbReference type="GO" id="GO:0005737">
    <property type="term" value="C:cytoplasm"/>
    <property type="evidence" value="ECO:0007669"/>
    <property type="project" value="TreeGrafter"/>
</dbReference>
<dbReference type="InterPro" id="IPR051783">
    <property type="entry name" value="NAD(P)-dependent_oxidoreduct"/>
</dbReference>
<dbReference type="InterPro" id="IPR001509">
    <property type="entry name" value="Epimerase_deHydtase"/>
</dbReference>
<dbReference type="OrthoDB" id="10262413at2759"/>
<dbReference type="Pfam" id="PF01370">
    <property type="entry name" value="Epimerase"/>
    <property type="match status" value="1"/>
</dbReference>
<dbReference type="GO" id="GO:0004029">
    <property type="term" value="F:aldehyde dehydrogenase (NAD+) activity"/>
    <property type="evidence" value="ECO:0007669"/>
    <property type="project" value="TreeGrafter"/>
</dbReference>
<accession>A0A9W9PCJ5</accession>
<protein>
    <recommendedName>
        <fullName evidence="1">NAD-dependent epimerase/dehydratase domain-containing protein</fullName>
    </recommendedName>
</protein>
<dbReference type="AlphaFoldDB" id="A0A9W9PCJ5"/>
<dbReference type="Proteomes" id="UP001147733">
    <property type="component" value="Unassembled WGS sequence"/>
</dbReference>
<dbReference type="GeneID" id="81381129"/>